<sequence length="105" mass="12208">MHFVNRCCRHAFLWCCVLIKTVFARIRVLLFICSSALIRALTPTLVGKGKTGRRGWSAQLIRAAYKKSLQLCFQVEYGRELARLKRRDRTRIEYVMCRISAINSV</sequence>
<keyword evidence="2" id="KW-1185">Reference proteome</keyword>
<dbReference type="GeneID" id="19878413"/>
<proteinExistence type="predicted"/>
<evidence type="ECO:0000313" key="2">
    <source>
        <dbReference type="Proteomes" id="UP000011081"/>
    </source>
</evidence>
<dbReference type="VEuPathDB" id="MicrosporidiaDB:VCUG_00526"/>
<dbReference type="AlphaFoldDB" id="L2GXE7"/>
<reference evidence="2" key="1">
    <citation type="submission" date="2011-03" db="EMBL/GenBank/DDBJ databases">
        <title>The genome sequence of Vavraia culicis strain floridensis.</title>
        <authorList>
            <consortium name="The Broad Institute Genome Sequencing Platform"/>
            <person name="Cuomo C."/>
            <person name="Becnel J."/>
            <person name="Sanscrainte N."/>
            <person name="Young S.K."/>
            <person name="Zeng Q."/>
            <person name="Gargeya S."/>
            <person name="Fitzgerald M."/>
            <person name="Haas B."/>
            <person name="Abouelleil A."/>
            <person name="Alvarado L."/>
            <person name="Arachchi H.M."/>
            <person name="Berlin A."/>
            <person name="Chapman S.B."/>
            <person name="Gearin G."/>
            <person name="Goldberg J."/>
            <person name="Griggs A."/>
            <person name="Gujja S."/>
            <person name="Hansen M."/>
            <person name="Heiman D."/>
            <person name="Howarth C."/>
            <person name="Larimer J."/>
            <person name="Lui A."/>
            <person name="MacDonald P.J.P."/>
            <person name="McCowen C."/>
            <person name="Montmayeur A."/>
            <person name="Murphy C."/>
            <person name="Neiman D."/>
            <person name="Pearson M."/>
            <person name="Priest M."/>
            <person name="Roberts A."/>
            <person name="Saif S."/>
            <person name="Shea T."/>
            <person name="Sisk P."/>
            <person name="Stolte C."/>
            <person name="Sykes S."/>
            <person name="Wortman J."/>
            <person name="Nusbaum C."/>
            <person name="Birren B."/>
        </authorList>
    </citation>
    <scope>NUCLEOTIDE SEQUENCE [LARGE SCALE GENOMIC DNA]</scope>
    <source>
        <strain evidence="2">floridensis</strain>
    </source>
</reference>
<name>L2GXE7_VAVCU</name>
<protein>
    <submittedName>
        <fullName evidence="1">Uncharacterized protein</fullName>
    </submittedName>
</protein>
<gene>
    <name evidence="1" type="ORF">VCUG_00526</name>
</gene>
<dbReference type="Proteomes" id="UP000011081">
    <property type="component" value="Unassembled WGS sequence"/>
</dbReference>
<accession>L2GXE7</accession>
<dbReference type="InParanoid" id="L2GXE7"/>
<dbReference type="RefSeq" id="XP_008073547.1">
    <property type="nucleotide sequence ID" value="XM_008075356.1"/>
</dbReference>
<dbReference type="HOGENOM" id="CLU_2238655_0_0_1"/>
<evidence type="ECO:0000313" key="1">
    <source>
        <dbReference type="EMBL" id="ELA47943.1"/>
    </source>
</evidence>
<organism evidence="1 2">
    <name type="scientific">Vavraia culicis (isolate floridensis)</name>
    <name type="common">Microsporidian parasite</name>
    <dbReference type="NCBI Taxonomy" id="948595"/>
    <lineage>
        <taxon>Eukaryota</taxon>
        <taxon>Fungi</taxon>
        <taxon>Fungi incertae sedis</taxon>
        <taxon>Microsporidia</taxon>
        <taxon>Pleistophoridae</taxon>
        <taxon>Vavraia</taxon>
    </lineage>
</organism>
<dbReference type="EMBL" id="GL877409">
    <property type="protein sequence ID" value="ELA47943.1"/>
    <property type="molecule type" value="Genomic_DNA"/>
</dbReference>